<feature type="chain" id="PRO_5044816950" evidence="2">
    <location>
        <begin position="23"/>
        <end position="121"/>
    </location>
</feature>
<evidence type="ECO:0000313" key="3">
    <source>
        <dbReference type="EMBL" id="KAL1552246.1"/>
    </source>
</evidence>
<name>A0ABD1H740_SALDI</name>
<dbReference type="PANTHER" id="PTHR33184">
    <property type="entry name" value="PROTEIN TAPETUM DETERMINANT 1-LIKE-RELATED"/>
    <property type="match status" value="1"/>
</dbReference>
<dbReference type="AlphaFoldDB" id="A0ABD1H740"/>
<dbReference type="PANTHER" id="PTHR33184:SF72">
    <property type="entry name" value="BETA-1,3-N-ACETYLGLUCOSAMINYLTRANSFERASE FAMILY PROTEIN"/>
    <property type="match status" value="1"/>
</dbReference>
<dbReference type="Proteomes" id="UP001567538">
    <property type="component" value="Unassembled WGS sequence"/>
</dbReference>
<protein>
    <submittedName>
        <fullName evidence="3">TPD1 protein 1-like</fullName>
    </submittedName>
</protein>
<keyword evidence="4" id="KW-1185">Reference proteome</keyword>
<gene>
    <name evidence="3" type="ORF">AAHA92_13067</name>
</gene>
<evidence type="ECO:0000313" key="4">
    <source>
        <dbReference type="Proteomes" id="UP001567538"/>
    </source>
</evidence>
<dbReference type="InterPro" id="IPR040361">
    <property type="entry name" value="TPD1"/>
</dbReference>
<proteinExistence type="predicted"/>
<sequence>MASMRLTIAMFSIVCFISTVFGKCGVNDLVIGTVKSGRQIGGKPEWNVQVVNNCNCSQSNIVLTCHDFQTVKPVDPSIFQKNGDHCSVNGGRPLLPRADVKFSYAWDPPFFLFPFSTKPLC</sequence>
<keyword evidence="1 2" id="KW-0732">Signal</keyword>
<accession>A0ABD1H740</accession>
<dbReference type="Pfam" id="PF24068">
    <property type="entry name" value="TPD1_C"/>
    <property type="match status" value="1"/>
</dbReference>
<reference evidence="3 4" key="1">
    <citation type="submission" date="2024-06" db="EMBL/GenBank/DDBJ databases">
        <title>A chromosome level genome sequence of Diviner's sage (Salvia divinorum).</title>
        <authorList>
            <person name="Ford S.A."/>
            <person name="Ro D.-K."/>
            <person name="Ness R.W."/>
            <person name="Phillips M.A."/>
        </authorList>
    </citation>
    <scope>NUCLEOTIDE SEQUENCE [LARGE SCALE GENOMIC DNA]</scope>
    <source>
        <strain evidence="3">SAF-2024a</strain>
        <tissue evidence="3">Leaf</tissue>
    </source>
</reference>
<evidence type="ECO:0000256" key="2">
    <source>
        <dbReference type="SAM" id="SignalP"/>
    </source>
</evidence>
<dbReference type="EMBL" id="JBEAFC010000006">
    <property type="protein sequence ID" value="KAL1552246.1"/>
    <property type="molecule type" value="Genomic_DNA"/>
</dbReference>
<feature type="signal peptide" evidence="2">
    <location>
        <begin position="1"/>
        <end position="22"/>
    </location>
</feature>
<evidence type="ECO:0000256" key="1">
    <source>
        <dbReference type="ARBA" id="ARBA00022729"/>
    </source>
</evidence>
<comment type="caution">
    <text evidence="3">The sequence shown here is derived from an EMBL/GenBank/DDBJ whole genome shotgun (WGS) entry which is preliminary data.</text>
</comment>
<organism evidence="3 4">
    <name type="scientific">Salvia divinorum</name>
    <name type="common">Maria pastora</name>
    <name type="synonym">Diviner's sage</name>
    <dbReference type="NCBI Taxonomy" id="28513"/>
    <lineage>
        <taxon>Eukaryota</taxon>
        <taxon>Viridiplantae</taxon>
        <taxon>Streptophyta</taxon>
        <taxon>Embryophyta</taxon>
        <taxon>Tracheophyta</taxon>
        <taxon>Spermatophyta</taxon>
        <taxon>Magnoliopsida</taxon>
        <taxon>eudicotyledons</taxon>
        <taxon>Gunneridae</taxon>
        <taxon>Pentapetalae</taxon>
        <taxon>asterids</taxon>
        <taxon>lamiids</taxon>
        <taxon>Lamiales</taxon>
        <taxon>Lamiaceae</taxon>
        <taxon>Nepetoideae</taxon>
        <taxon>Mentheae</taxon>
        <taxon>Salviinae</taxon>
        <taxon>Salvia</taxon>
        <taxon>Salvia subgen. Calosphace</taxon>
    </lineage>
</organism>